<reference evidence="3" key="1">
    <citation type="journal article" date="2015" name="Genome Announc.">
        <title>Genome sequence of the AIDS-associated pathogen Penicillium marneffei (ATCC18224) and its near taxonomic relative Talaromyces stipitatus (ATCC10500).</title>
        <authorList>
            <person name="Nierman W.C."/>
            <person name="Fedorova-Abrams N.D."/>
            <person name="Andrianopoulos A."/>
        </authorList>
    </citation>
    <scope>NUCLEOTIDE SEQUENCE [LARGE SCALE GENOMIC DNA]</scope>
    <source>
        <strain evidence="3">ATCC 10500 / CBS 375.48 / QM 6759 / NRRL 1006</strain>
    </source>
</reference>
<dbReference type="PhylomeDB" id="B8M163"/>
<dbReference type="AlphaFoldDB" id="B8M163"/>
<feature type="region of interest" description="Disordered" evidence="1">
    <location>
        <begin position="1"/>
        <end position="21"/>
    </location>
</feature>
<dbReference type="RefSeq" id="XP_002477968.1">
    <property type="nucleotide sequence ID" value="XM_002477923.1"/>
</dbReference>
<organism evidence="2 3">
    <name type="scientific">Talaromyces stipitatus (strain ATCC 10500 / CBS 375.48 / QM 6759 / NRRL 1006)</name>
    <name type="common">Penicillium stipitatum</name>
    <dbReference type="NCBI Taxonomy" id="441959"/>
    <lineage>
        <taxon>Eukaryota</taxon>
        <taxon>Fungi</taxon>
        <taxon>Dikarya</taxon>
        <taxon>Ascomycota</taxon>
        <taxon>Pezizomycotina</taxon>
        <taxon>Eurotiomycetes</taxon>
        <taxon>Eurotiomycetidae</taxon>
        <taxon>Eurotiales</taxon>
        <taxon>Trichocomaceae</taxon>
        <taxon>Talaromyces</taxon>
        <taxon>Talaromyces sect. Talaromyces</taxon>
    </lineage>
</organism>
<feature type="compositionally biased region" description="Polar residues" evidence="1">
    <location>
        <begin position="1"/>
        <end position="20"/>
    </location>
</feature>
<keyword evidence="3" id="KW-1185">Reference proteome</keyword>
<dbReference type="HOGENOM" id="CLU_328229_0_0_1"/>
<evidence type="ECO:0000313" key="2">
    <source>
        <dbReference type="EMBL" id="EED21005.1"/>
    </source>
</evidence>
<name>B8M163_TALSN</name>
<dbReference type="InParanoid" id="B8M163"/>
<dbReference type="GeneID" id="8107696"/>
<gene>
    <name evidence="2" type="ORF">TSTA_082380</name>
</gene>
<proteinExistence type="predicted"/>
<feature type="region of interest" description="Disordered" evidence="1">
    <location>
        <begin position="620"/>
        <end position="653"/>
    </location>
</feature>
<sequence>MASQDNSTSQPTSQNLTQPATPVRLHNREFKAWLVEKYNKCNVEFPFLKSIHPNYKDPAEIDSQIVNLSDLDDPPADFQIAYLINRNPAMPAAIALVAHHFWNINAEKALKNSEDRIAAFRKLAFNQDERFRIRNVHELSQLSRDAGPRLLKPEILRRLGKLPISRHYPDFSEGTDWEEQRTRPVFPPENDGENVGDSDGGSSGNLTLEELPPNLKIVRECLERLLVQLRYQGLAVASKGIDATGFHALDDTSEGSRRRRLPLRKIPLALDIKHNVDHNNFNPSRMLYDSRERGPVHNSNEVIAKSKYDCIAMAAKFLDVGITEIDIENLQESGIQETQSHRLFVHLSFHRFFDSLGAQSFKDLLHKSTFLRGQFSHTASPVVRCASNHETTLVRATNSLVWLESSTIDDGPAGATMQKILQTLFLQSVNPPAPAGQRQGDHCAVDNCKSKLVGTGICQSMPLRIAVSLPPRISPTDHTSNNIRINYHDEKEGKEDVAVYRWLGGIYANSDNEYSETTRYRVYWTDSLRGEKPRGTISMYDPFQADGQVIEGVPPSHQNEPIPGEWWKDTFKPVIFYERIFNPDLNDITLAAAVLGDIKTASDEGRYILQLPSCDWAFPSSSTDDSDNQGDSAPSNSNLPSTSNNGTSGLPQFQGAEAFAGASFDALLNSSDNSGDTQMQDVVDYGDNDYIQVTGNTGAAENEYTVNQHGGPVQSMIPVSPRNDVGFVAYDSSMQQSAPDQPRRILEQQYTNPSATSNHIMGRNPLNSRNIDISSQGPHQYILDQINNGHVQNFHSQNLQATSPMGLLQPHDMHNFHSTNPSFGNGISSNTAEGMEFLQGSPPTPDIFSDVHQQNGSYGEDNDSNYGLDGLRYGFY</sequence>
<dbReference type="STRING" id="441959.B8M163"/>
<dbReference type="Proteomes" id="UP000001745">
    <property type="component" value="Unassembled WGS sequence"/>
</dbReference>
<feature type="region of interest" description="Disordered" evidence="1">
    <location>
        <begin position="170"/>
        <end position="209"/>
    </location>
</feature>
<dbReference type="OMA" id="AYCELER"/>
<evidence type="ECO:0000313" key="3">
    <source>
        <dbReference type="Proteomes" id="UP000001745"/>
    </source>
</evidence>
<accession>B8M163</accession>
<dbReference type="OrthoDB" id="4225328at2759"/>
<dbReference type="VEuPathDB" id="FungiDB:TSTA_082380"/>
<feature type="compositionally biased region" description="Low complexity" evidence="1">
    <location>
        <begin position="632"/>
        <end position="649"/>
    </location>
</feature>
<dbReference type="eggNOG" id="ENOG502RPEM">
    <property type="taxonomic scope" value="Eukaryota"/>
</dbReference>
<dbReference type="EMBL" id="EQ962653">
    <property type="protein sequence ID" value="EED21005.1"/>
    <property type="molecule type" value="Genomic_DNA"/>
</dbReference>
<protein>
    <submittedName>
        <fullName evidence="2">Uncharacterized protein</fullName>
    </submittedName>
</protein>
<evidence type="ECO:0000256" key="1">
    <source>
        <dbReference type="SAM" id="MobiDB-lite"/>
    </source>
</evidence>